<feature type="compositionally biased region" description="Basic and acidic residues" evidence="10">
    <location>
        <begin position="356"/>
        <end position="366"/>
    </location>
</feature>
<dbReference type="OrthoDB" id="5957871at2759"/>
<keyword evidence="6 11" id="KW-0472">Membrane</keyword>
<evidence type="ECO:0000256" key="3">
    <source>
        <dbReference type="ARBA" id="ARBA00022692"/>
    </source>
</evidence>
<keyword evidence="3 9" id="KW-0812">Transmembrane</keyword>
<keyword evidence="5 9" id="KW-0297">G-protein coupled receptor</keyword>
<evidence type="ECO:0000256" key="9">
    <source>
        <dbReference type="RuleBase" id="RU000688"/>
    </source>
</evidence>
<dbReference type="Proteomes" id="UP000580250">
    <property type="component" value="Unassembled WGS sequence"/>
</dbReference>
<feature type="transmembrane region" description="Helical" evidence="11">
    <location>
        <begin position="546"/>
        <end position="568"/>
    </location>
</feature>
<dbReference type="PANTHER" id="PTHR24248">
    <property type="entry name" value="ADRENERGIC RECEPTOR-RELATED G-PROTEIN COUPLED RECEPTOR"/>
    <property type="match status" value="1"/>
</dbReference>
<comment type="similarity">
    <text evidence="9">Belongs to the G-protein coupled receptor 1 family.</text>
</comment>
<keyword evidence="2" id="KW-1003">Cell membrane</keyword>
<dbReference type="GO" id="GO:0004930">
    <property type="term" value="F:G protein-coupled receptor activity"/>
    <property type="evidence" value="ECO:0007669"/>
    <property type="project" value="UniProtKB-KW"/>
</dbReference>
<evidence type="ECO:0000313" key="14">
    <source>
        <dbReference type="Proteomes" id="UP000580250"/>
    </source>
</evidence>
<organism evidence="13 14">
    <name type="scientific">Meloidogyne enterolobii</name>
    <name type="common">Root-knot nematode worm</name>
    <name type="synonym">Meloidogyne mayaguensis</name>
    <dbReference type="NCBI Taxonomy" id="390850"/>
    <lineage>
        <taxon>Eukaryota</taxon>
        <taxon>Metazoa</taxon>
        <taxon>Ecdysozoa</taxon>
        <taxon>Nematoda</taxon>
        <taxon>Chromadorea</taxon>
        <taxon>Rhabditida</taxon>
        <taxon>Tylenchina</taxon>
        <taxon>Tylenchomorpha</taxon>
        <taxon>Tylenchoidea</taxon>
        <taxon>Meloidogynidae</taxon>
        <taxon>Meloidogyninae</taxon>
        <taxon>Meloidogyne</taxon>
    </lineage>
</organism>
<feature type="transmembrane region" description="Helical" evidence="11">
    <location>
        <begin position="154"/>
        <end position="176"/>
    </location>
</feature>
<evidence type="ECO:0000256" key="8">
    <source>
        <dbReference type="ARBA" id="ARBA00023224"/>
    </source>
</evidence>
<dbReference type="Pfam" id="PF00001">
    <property type="entry name" value="7tm_1"/>
    <property type="match status" value="2"/>
</dbReference>
<evidence type="ECO:0000256" key="5">
    <source>
        <dbReference type="ARBA" id="ARBA00023040"/>
    </source>
</evidence>
<dbReference type="Gene3D" id="1.20.1070.10">
    <property type="entry name" value="Rhodopsin 7-helix transmembrane proteins"/>
    <property type="match status" value="2"/>
</dbReference>
<dbReference type="EMBL" id="CAJEWN010000469">
    <property type="protein sequence ID" value="CAD2183454.1"/>
    <property type="molecule type" value="Genomic_DNA"/>
</dbReference>
<dbReference type="SUPFAM" id="SSF81321">
    <property type="entry name" value="Family A G protein-coupled receptor-like"/>
    <property type="match status" value="1"/>
</dbReference>
<feature type="compositionally biased region" description="Polar residues" evidence="10">
    <location>
        <begin position="367"/>
        <end position="393"/>
    </location>
</feature>
<gene>
    <name evidence="13" type="ORF">MENT_LOCUS35750</name>
</gene>
<evidence type="ECO:0000256" key="7">
    <source>
        <dbReference type="ARBA" id="ARBA00023170"/>
    </source>
</evidence>
<evidence type="ECO:0000256" key="6">
    <source>
        <dbReference type="ARBA" id="ARBA00023136"/>
    </source>
</evidence>
<name>A0A6V7W8N1_MELEN</name>
<sequence>MVQLPLNIIATGNDFIGDNLNNNSLKFISSQKFLLADILKASALFLLVLWTILANFLVFIVLYKNPRLQTVPNLLVGNLALSDFCLALIVLPLSSVYACAGEWLFNDTLCQIFVSADILCSTASIWNLSIVGLDRYWAITSPVAYLNKRNKKTACIMIVTVWSFSALISLAPLLGWKQVAEHGNLVELNGTWQCTFLDLPSYTVYSATGSFFIPTLLMFFVYFKIYQAFAKHRARQIYRQKLAVSSRVIRRHIESTILHEISHILPTSDEFAKDADEDDDDEEEVVDRPPYFEDEECVCRNLNENDTRRAHSTTAVPVLPLQHSIIYEEEEDVSIEDSPEKSDKSDKSADSSNNEEPVRKEKDCSNIKESSPSNAILSRVNGQTKTGSPQTPKVTFKHPNDIPEDEEDAPVTPTTAKRKMLLQSKKQWKSFGYVENSLGKQNSIEEEDSSSSTKISPTQKQPNNIIKALIKKRNSEGTTEDLNNPLKIQQMILKNKNGRIGGNSTAMPTYEKVRRHKRRKELNLRKSLQTRPRTISAAKERRGVRVLGIILGCFTLCWTPFFVMYVFVQFCAYCSVNPHIEMFITWLGYSNSAMNPIIYTVFNRDYQVALKRIFLGRRSGGGSSGIRSTLQRPICPIR</sequence>
<feature type="compositionally biased region" description="Polar residues" evidence="10">
    <location>
        <begin position="450"/>
        <end position="464"/>
    </location>
</feature>
<protein>
    <recommendedName>
        <fullName evidence="12">G-protein coupled receptors family 1 profile domain-containing protein</fullName>
    </recommendedName>
</protein>
<dbReference type="FunFam" id="1.20.1070.10:FF:000248">
    <property type="entry name" value="5-hydroxytryptamine receptor 1A-beta"/>
    <property type="match status" value="1"/>
</dbReference>
<evidence type="ECO:0000259" key="12">
    <source>
        <dbReference type="PROSITE" id="PS50262"/>
    </source>
</evidence>
<evidence type="ECO:0000256" key="4">
    <source>
        <dbReference type="ARBA" id="ARBA00022989"/>
    </source>
</evidence>
<dbReference type="GO" id="GO:0005886">
    <property type="term" value="C:plasma membrane"/>
    <property type="evidence" value="ECO:0007669"/>
    <property type="project" value="UniProtKB-SubCell"/>
</dbReference>
<evidence type="ECO:0000256" key="11">
    <source>
        <dbReference type="SAM" id="Phobius"/>
    </source>
</evidence>
<evidence type="ECO:0000313" key="13">
    <source>
        <dbReference type="EMBL" id="CAD2183454.1"/>
    </source>
</evidence>
<feature type="transmembrane region" description="Helical" evidence="11">
    <location>
        <begin position="43"/>
        <end position="63"/>
    </location>
</feature>
<keyword evidence="8 9" id="KW-0807">Transducer</keyword>
<comment type="caution">
    <text evidence="13">The sequence shown here is derived from an EMBL/GenBank/DDBJ whole genome shotgun (WGS) entry which is preliminary data.</text>
</comment>
<dbReference type="PROSITE" id="PS50262">
    <property type="entry name" value="G_PROTEIN_RECEP_F1_2"/>
    <property type="match status" value="1"/>
</dbReference>
<keyword evidence="4 11" id="KW-1133">Transmembrane helix</keyword>
<evidence type="ECO:0000256" key="2">
    <source>
        <dbReference type="ARBA" id="ARBA00022475"/>
    </source>
</evidence>
<dbReference type="CDD" id="cd14967">
    <property type="entry name" value="7tmA_amine_R-like"/>
    <property type="match status" value="1"/>
</dbReference>
<proteinExistence type="inferred from homology"/>
<reference evidence="13 14" key="1">
    <citation type="submission" date="2020-08" db="EMBL/GenBank/DDBJ databases">
        <authorList>
            <person name="Koutsovoulos G."/>
            <person name="Danchin GJ E."/>
        </authorList>
    </citation>
    <scope>NUCLEOTIDE SEQUENCE [LARGE SCALE GENOMIC DNA]</scope>
</reference>
<feature type="transmembrane region" description="Helical" evidence="11">
    <location>
        <begin position="112"/>
        <end position="133"/>
    </location>
</feature>
<dbReference type="InterPro" id="IPR000276">
    <property type="entry name" value="GPCR_Rhodpsn"/>
</dbReference>
<feature type="domain" description="G-protein coupled receptors family 1 profile" evidence="12">
    <location>
        <begin position="54"/>
        <end position="599"/>
    </location>
</feature>
<keyword evidence="7 9" id="KW-0675">Receptor</keyword>
<dbReference type="AlphaFoldDB" id="A0A6V7W8N1"/>
<feature type="region of interest" description="Disordered" evidence="10">
    <location>
        <begin position="441"/>
        <end position="464"/>
    </location>
</feature>
<evidence type="ECO:0000256" key="10">
    <source>
        <dbReference type="SAM" id="MobiDB-lite"/>
    </source>
</evidence>
<feature type="transmembrane region" description="Helical" evidence="11">
    <location>
        <begin position="75"/>
        <end position="100"/>
    </location>
</feature>
<feature type="transmembrane region" description="Helical" evidence="11">
    <location>
        <begin position="202"/>
        <end position="223"/>
    </location>
</feature>
<dbReference type="PROSITE" id="PS00237">
    <property type="entry name" value="G_PROTEIN_RECEP_F1_1"/>
    <property type="match status" value="1"/>
</dbReference>
<dbReference type="InterPro" id="IPR017452">
    <property type="entry name" value="GPCR_Rhodpsn_7TM"/>
</dbReference>
<feature type="compositionally biased region" description="Basic and acidic residues" evidence="10">
    <location>
        <begin position="338"/>
        <end position="349"/>
    </location>
</feature>
<comment type="subcellular location">
    <subcellularLocation>
        <location evidence="1">Cell membrane</location>
        <topology evidence="1">Multi-pass membrane protein</topology>
    </subcellularLocation>
</comment>
<feature type="region of interest" description="Disordered" evidence="10">
    <location>
        <begin position="329"/>
        <end position="415"/>
    </location>
</feature>
<evidence type="ECO:0000256" key="1">
    <source>
        <dbReference type="ARBA" id="ARBA00004651"/>
    </source>
</evidence>
<dbReference type="PRINTS" id="PR00237">
    <property type="entry name" value="GPCRRHODOPSN"/>
</dbReference>
<accession>A0A6V7W8N1</accession>
<dbReference type="PANTHER" id="PTHR24248:SF151">
    <property type="entry name" value="TYRAMINE RECEPTOR TYRA-2"/>
    <property type="match status" value="1"/>
</dbReference>